<evidence type="ECO:0000259" key="1">
    <source>
        <dbReference type="PROSITE" id="PS51186"/>
    </source>
</evidence>
<dbReference type="Proteomes" id="UP000318050">
    <property type="component" value="Unassembled WGS sequence"/>
</dbReference>
<name>A0A560I876_9PROT</name>
<dbReference type="PANTHER" id="PTHR43792:SF1">
    <property type="entry name" value="N-ACETYLTRANSFERASE DOMAIN-CONTAINING PROTEIN"/>
    <property type="match status" value="1"/>
</dbReference>
<dbReference type="AlphaFoldDB" id="A0A560I876"/>
<accession>A0A560I876</accession>
<comment type="caution">
    <text evidence="2">The sequence shown here is derived from an EMBL/GenBank/DDBJ whole genome shotgun (WGS) entry which is preliminary data.</text>
</comment>
<dbReference type="SUPFAM" id="SSF55729">
    <property type="entry name" value="Acyl-CoA N-acyltransferases (Nat)"/>
    <property type="match status" value="1"/>
</dbReference>
<dbReference type="OrthoDB" id="6293260at2"/>
<dbReference type="Pfam" id="PF13302">
    <property type="entry name" value="Acetyltransf_3"/>
    <property type="match status" value="1"/>
</dbReference>
<dbReference type="Gene3D" id="3.40.630.30">
    <property type="match status" value="1"/>
</dbReference>
<organism evidence="2 3">
    <name type="scientific">Nitrospirillum amazonense</name>
    <dbReference type="NCBI Taxonomy" id="28077"/>
    <lineage>
        <taxon>Bacteria</taxon>
        <taxon>Pseudomonadati</taxon>
        <taxon>Pseudomonadota</taxon>
        <taxon>Alphaproteobacteria</taxon>
        <taxon>Rhodospirillales</taxon>
        <taxon>Azospirillaceae</taxon>
        <taxon>Nitrospirillum</taxon>
    </lineage>
</organism>
<evidence type="ECO:0000313" key="3">
    <source>
        <dbReference type="Proteomes" id="UP000318050"/>
    </source>
</evidence>
<feature type="domain" description="N-acetyltransferase" evidence="1">
    <location>
        <begin position="15"/>
        <end position="183"/>
    </location>
</feature>
<dbReference type="InterPro" id="IPR016181">
    <property type="entry name" value="Acyl_CoA_acyltransferase"/>
</dbReference>
<protein>
    <submittedName>
        <fullName evidence="2">Ribosomal-protein-alanine N-acetyltransferase</fullName>
    </submittedName>
</protein>
<gene>
    <name evidence="2" type="ORF">FBZ92_11528</name>
</gene>
<proteinExistence type="predicted"/>
<dbReference type="PANTHER" id="PTHR43792">
    <property type="entry name" value="GNAT FAMILY, PUTATIVE (AFU_ORTHOLOGUE AFUA_3G00765)-RELATED-RELATED"/>
    <property type="match status" value="1"/>
</dbReference>
<evidence type="ECO:0000313" key="2">
    <source>
        <dbReference type="EMBL" id="TWB54261.1"/>
    </source>
</evidence>
<dbReference type="EMBL" id="VITT01000015">
    <property type="protein sequence ID" value="TWB54261.1"/>
    <property type="molecule type" value="Genomic_DNA"/>
</dbReference>
<dbReference type="PROSITE" id="PS51186">
    <property type="entry name" value="GNAT"/>
    <property type="match status" value="1"/>
</dbReference>
<dbReference type="InterPro" id="IPR051531">
    <property type="entry name" value="N-acetyltransferase"/>
</dbReference>
<reference evidence="2 3" key="1">
    <citation type="submission" date="2019-06" db="EMBL/GenBank/DDBJ databases">
        <title>Genomic Encyclopedia of Type Strains, Phase IV (KMG-V): Genome sequencing to study the core and pangenomes of soil and plant-associated prokaryotes.</title>
        <authorList>
            <person name="Whitman W."/>
        </authorList>
    </citation>
    <scope>NUCLEOTIDE SEQUENCE [LARGE SCALE GENOMIC DNA]</scope>
    <source>
        <strain evidence="2 3">BR 11140</strain>
    </source>
</reference>
<dbReference type="GO" id="GO:0016747">
    <property type="term" value="F:acyltransferase activity, transferring groups other than amino-acyl groups"/>
    <property type="evidence" value="ECO:0007669"/>
    <property type="project" value="InterPro"/>
</dbReference>
<dbReference type="InterPro" id="IPR000182">
    <property type="entry name" value="GNAT_dom"/>
</dbReference>
<sequence length="187" mass="20642">MDAMPEIPTLKTGRLLLRPWLPTDRDAFAALADDPRVMEFLTPLDRTGSDALVDRVEAHFIQHGFGYWAVEVPGVASFIGFVGLGTVGFEAAFTPAVEIGWRLASAHWGQGYATEAARAVMDAAFIRFDLPQVVALTVPANRRSRAVMERLGMTHDPAEDFDHPRLAEGHPLRRHVLYRKPAPAAED</sequence>